<gene>
    <name evidence="8" type="ORF">JL811_01445</name>
</gene>
<feature type="transmembrane region" description="Helical" evidence="6">
    <location>
        <begin position="27"/>
        <end position="48"/>
    </location>
</feature>
<dbReference type="InterPro" id="IPR050638">
    <property type="entry name" value="AA-Vitamin_Transporters"/>
</dbReference>
<accession>A0A8K0XYL7</accession>
<evidence type="ECO:0000313" key="8">
    <source>
        <dbReference type="EMBL" id="MBL4915871.1"/>
    </source>
</evidence>
<comment type="subcellular location">
    <subcellularLocation>
        <location evidence="1">Membrane</location>
        <topology evidence="1">Multi-pass membrane protein</topology>
    </subcellularLocation>
</comment>
<comment type="caution">
    <text evidence="8">The sequence shown here is derived from an EMBL/GenBank/DDBJ whole genome shotgun (WGS) entry which is preliminary data.</text>
</comment>
<dbReference type="PANTHER" id="PTHR32322">
    <property type="entry name" value="INNER MEMBRANE TRANSPORTER"/>
    <property type="match status" value="1"/>
</dbReference>
<keyword evidence="4 6" id="KW-1133">Transmembrane helix</keyword>
<feature type="transmembrane region" description="Helical" evidence="6">
    <location>
        <begin position="206"/>
        <end position="230"/>
    </location>
</feature>
<dbReference type="InterPro" id="IPR037185">
    <property type="entry name" value="EmrE-like"/>
</dbReference>
<evidence type="ECO:0000313" key="9">
    <source>
        <dbReference type="Proteomes" id="UP000648908"/>
    </source>
</evidence>
<evidence type="ECO:0000259" key="7">
    <source>
        <dbReference type="Pfam" id="PF00892"/>
    </source>
</evidence>
<evidence type="ECO:0000256" key="1">
    <source>
        <dbReference type="ARBA" id="ARBA00004141"/>
    </source>
</evidence>
<feature type="domain" description="EamA" evidence="7">
    <location>
        <begin position="2"/>
        <end position="132"/>
    </location>
</feature>
<evidence type="ECO:0000256" key="2">
    <source>
        <dbReference type="ARBA" id="ARBA00007362"/>
    </source>
</evidence>
<dbReference type="Proteomes" id="UP000648908">
    <property type="component" value="Unassembled WGS sequence"/>
</dbReference>
<proteinExistence type="inferred from homology"/>
<organism evidence="8 9">
    <name type="scientific">Szabonella alba</name>
    <dbReference type="NCBI Taxonomy" id="2804194"/>
    <lineage>
        <taxon>Bacteria</taxon>
        <taxon>Pseudomonadati</taxon>
        <taxon>Pseudomonadota</taxon>
        <taxon>Alphaproteobacteria</taxon>
        <taxon>Rhodobacterales</taxon>
        <taxon>Paracoccaceae</taxon>
        <taxon>Szabonella</taxon>
    </lineage>
</organism>
<keyword evidence="5 6" id="KW-0472">Membrane</keyword>
<evidence type="ECO:0000256" key="6">
    <source>
        <dbReference type="SAM" id="Phobius"/>
    </source>
</evidence>
<keyword evidence="3 6" id="KW-0812">Transmembrane</keyword>
<feature type="transmembrane region" description="Helical" evidence="6">
    <location>
        <begin position="237"/>
        <end position="256"/>
    </location>
</feature>
<feature type="transmembrane region" description="Helical" evidence="6">
    <location>
        <begin position="171"/>
        <end position="194"/>
    </location>
</feature>
<dbReference type="InterPro" id="IPR000620">
    <property type="entry name" value="EamA_dom"/>
</dbReference>
<keyword evidence="9" id="KW-1185">Reference proteome</keyword>
<protein>
    <submittedName>
        <fullName evidence="8">DMT family transporter</fullName>
    </submittedName>
</protein>
<name>A0A8K0XYL7_9RHOB</name>
<feature type="domain" description="EamA" evidence="7">
    <location>
        <begin position="149"/>
        <end position="280"/>
    </location>
</feature>
<feature type="transmembrane region" description="Helical" evidence="6">
    <location>
        <begin position="60"/>
        <end position="82"/>
    </location>
</feature>
<evidence type="ECO:0000256" key="3">
    <source>
        <dbReference type="ARBA" id="ARBA00022692"/>
    </source>
</evidence>
<sequence>MVLLVTGFGWGLTQPLGKIAVSTGHGHFGLIFWHTVVCTVVLGFLALAQGRPLPITRAGLKFALVVAVLGTIVPNTTFYLSIARLPSGVMSILISMVPLLSFPMALALGMDRFSARRVIGLLLGLGAVALIALPGTSLPDPAMVAFLPLALIAPLFYAMEGNYVALKGTAGLDAVQAMFLASVIGMVISLPLALGSGQFISPVRSYGLAEAALIGSAAIHALAYVGYVWLAARAGAVFAAQCSYIVTASGVIWAMILLGERFSPFLWAAMAVMLAGLSLVRPRRAALTGAPAASPVV</sequence>
<evidence type="ECO:0000256" key="5">
    <source>
        <dbReference type="ARBA" id="ARBA00023136"/>
    </source>
</evidence>
<dbReference type="PANTHER" id="PTHR32322:SF2">
    <property type="entry name" value="EAMA DOMAIN-CONTAINING PROTEIN"/>
    <property type="match status" value="1"/>
</dbReference>
<feature type="transmembrane region" description="Helical" evidence="6">
    <location>
        <begin position="262"/>
        <end position="280"/>
    </location>
</feature>
<dbReference type="Pfam" id="PF00892">
    <property type="entry name" value="EamA"/>
    <property type="match status" value="2"/>
</dbReference>
<reference evidence="8" key="1">
    <citation type="submission" date="2021-01" db="EMBL/GenBank/DDBJ databases">
        <title>Tabrizicola alba sp. nov. a motile alkaliphilic bacterium isolated from a soda lake.</title>
        <authorList>
            <person name="Szuroczki S."/>
            <person name="Abbaszade G."/>
            <person name="Schumann P."/>
            <person name="Toth E."/>
        </authorList>
    </citation>
    <scope>NUCLEOTIDE SEQUENCE</scope>
    <source>
        <strain evidence="8">DMG-N-6</strain>
    </source>
</reference>
<feature type="transmembrane region" description="Helical" evidence="6">
    <location>
        <begin position="118"/>
        <end position="136"/>
    </location>
</feature>
<dbReference type="SUPFAM" id="SSF103481">
    <property type="entry name" value="Multidrug resistance efflux transporter EmrE"/>
    <property type="match status" value="2"/>
</dbReference>
<evidence type="ECO:0000256" key="4">
    <source>
        <dbReference type="ARBA" id="ARBA00022989"/>
    </source>
</evidence>
<feature type="transmembrane region" description="Helical" evidence="6">
    <location>
        <begin position="88"/>
        <end position="106"/>
    </location>
</feature>
<dbReference type="EMBL" id="JAESVN010000001">
    <property type="protein sequence ID" value="MBL4915871.1"/>
    <property type="molecule type" value="Genomic_DNA"/>
</dbReference>
<comment type="similarity">
    <text evidence="2">Belongs to the EamA transporter family.</text>
</comment>
<feature type="transmembrane region" description="Helical" evidence="6">
    <location>
        <begin position="142"/>
        <end position="159"/>
    </location>
</feature>
<dbReference type="GO" id="GO:0016020">
    <property type="term" value="C:membrane"/>
    <property type="evidence" value="ECO:0007669"/>
    <property type="project" value="UniProtKB-SubCell"/>
</dbReference>
<dbReference type="AlphaFoldDB" id="A0A8K0XYL7"/>